<feature type="transmembrane region" description="Helical" evidence="1">
    <location>
        <begin position="169"/>
        <end position="188"/>
    </location>
</feature>
<protein>
    <recommendedName>
        <fullName evidence="4">Integral membrane protein</fullName>
    </recommendedName>
</protein>
<dbReference type="InParanoid" id="A0A1E1KNV5"/>
<name>A0A1E1KNV5_9HELO</name>
<dbReference type="AlphaFoldDB" id="A0A1E1KNV5"/>
<organism evidence="2 3">
    <name type="scientific">Rhynchosporium graminicola</name>
    <dbReference type="NCBI Taxonomy" id="2792576"/>
    <lineage>
        <taxon>Eukaryota</taxon>
        <taxon>Fungi</taxon>
        <taxon>Dikarya</taxon>
        <taxon>Ascomycota</taxon>
        <taxon>Pezizomycotina</taxon>
        <taxon>Leotiomycetes</taxon>
        <taxon>Helotiales</taxon>
        <taxon>Ploettnerulaceae</taxon>
        <taxon>Rhynchosporium</taxon>
    </lineage>
</organism>
<evidence type="ECO:0008006" key="4">
    <source>
        <dbReference type="Google" id="ProtNLM"/>
    </source>
</evidence>
<feature type="transmembrane region" description="Helical" evidence="1">
    <location>
        <begin position="194"/>
        <end position="222"/>
    </location>
</feature>
<reference evidence="3" key="1">
    <citation type="submission" date="2016-03" db="EMBL/GenBank/DDBJ databases">
        <authorList>
            <person name="Ploux O."/>
        </authorList>
    </citation>
    <scope>NUCLEOTIDE SEQUENCE [LARGE SCALE GENOMIC DNA]</scope>
    <source>
        <strain evidence="3">UK7</strain>
    </source>
</reference>
<sequence length="237" mass="25570">MVSLSPFATRLGTLCGPIGLALLTTGWILAGFFPPFSPSATPEEVAAHYHKYESGIKACVPLWLAFGVLNIIFRATVSVSLSKIENCSKFLVRAQLAGSIYTGILSILAAMFFATAVLRPSRSPELIQLLNDAGQYTAVLDAQSMVIQDLAAACVILQDSSPSPIFPRWAGYALLSSVIALIPSYFARVELEGAYAWSGIIGFYVPSMIFGNDLCLLAWYVWKDAGNQGRAAHARQE</sequence>
<comment type="caution">
    <text evidence="2">The sequence shown here is derived from an EMBL/GenBank/DDBJ whole genome shotgun (WGS) entry which is preliminary data.</text>
</comment>
<dbReference type="EMBL" id="FJUW01000017">
    <property type="protein sequence ID" value="CZS99670.1"/>
    <property type="molecule type" value="Genomic_DNA"/>
</dbReference>
<accession>A0A1E1KNV5</accession>
<keyword evidence="1" id="KW-0812">Transmembrane</keyword>
<evidence type="ECO:0000313" key="3">
    <source>
        <dbReference type="Proteomes" id="UP000178129"/>
    </source>
</evidence>
<gene>
    <name evidence="2" type="ORF">RCO7_07956</name>
</gene>
<feature type="transmembrane region" description="Helical" evidence="1">
    <location>
        <begin position="54"/>
        <end position="73"/>
    </location>
</feature>
<dbReference type="Proteomes" id="UP000178129">
    <property type="component" value="Unassembled WGS sequence"/>
</dbReference>
<keyword evidence="1" id="KW-0472">Membrane</keyword>
<feature type="transmembrane region" description="Helical" evidence="1">
    <location>
        <begin position="94"/>
        <end position="118"/>
    </location>
</feature>
<feature type="transmembrane region" description="Helical" evidence="1">
    <location>
        <begin position="12"/>
        <end position="34"/>
    </location>
</feature>
<keyword evidence="3" id="KW-1185">Reference proteome</keyword>
<evidence type="ECO:0000313" key="2">
    <source>
        <dbReference type="EMBL" id="CZS99670.1"/>
    </source>
</evidence>
<evidence type="ECO:0000256" key="1">
    <source>
        <dbReference type="SAM" id="Phobius"/>
    </source>
</evidence>
<keyword evidence="1" id="KW-1133">Transmembrane helix</keyword>
<proteinExistence type="predicted"/>